<gene>
    <name evidence="1" type="ORF">ACFQ1E_01100</name>
</gene>
<evidence type="ECO:0000313" key="1">
    <source>
        <dbReference type="EMBL" id="MFD0944928.1"/>
    </source>
</evidence>
<keyword evidence="2" id="KW-1185">Reference proteome</keyword>
<reference evidence="2" key="1">
    <citation type="journal article" date="2019" name="Int. J. Syst. Evol. Microbiol.">
        <title>The Global Catalogue of Microorganisms (GCM) 10K type strain sequencing project: providing services to taxonomists for standard genome sequencing and annotation.</title>
        <authorList>
            <consortium name="The Broad Institute Genomics Platform"/>
            <consortium name="The Broad Institute Genome Sequencing Center for Infectious Disease"/>
            <person name="Wu L."/>
            <person name="Ma J."/>
        </authorList>
    </citation>
    <scope>NUCLEOTIDE SEQUENCE [LARGE SCALE GENOMIC DNA]</scope>
    <source>
        <strain evidence="2">CCUG 62982</strain>
    </source>
</reference>
<protein>
    <submittedName>
        <fullName evidence="1">DNA alkylation repair protein</fullName>
    </submittedName>
</protein>
<sequence>MTPDQALAALQALGDPAVMEADARAGLARFGIATSDRVIGISVGDIRALAKQIGHDQALAEALWPIGWYEARLLAVFLADPARITPELMDIWRADFDNWASCDTACFHLFDRTPHAFAKVREWAALEDEYGRRAAFALLASVALHAKKLPGEPFLQCLPLIAAHAADGRNFVWKAVNWALRAIGQRDAALNRECVALSRRLAASTITAERRVGKDALKALTAPKLMARLGV</sequence>
<organism evidence="1 2">
    <name type="scientific">Sphingomonas canadensis</name>
    <dbReference type="NCBI Taxonomy" id="1219257"/>
    <lineage>
        <taxon>Bacteria</taxon>
        <taxon>Pseudomonadati</taxon>
        <taxon>Pseudomonadota</taxon>
        <taxon>Alphaproteobacteria</taxon>
        <taxon>Sphingomonadales</taxon>
        <taxon>Sphingomonadaceae</taxon>
        <taxon>Sphingomonas</taxon>
    </lineage>
</organism>
<name>A0ABW3H458_9SPHN</name>
<dbReference type="Pfam" id="PF08713">
    <property type="entry name" value="DNA_alkylation"/>
    <property type="match status" value="1"/>
</dbReference>
<dbReference type="PANTHER" id="PTHR41291:SF1">
    <property type="entry name" value="DNA ALKYLATION REPAIR PROTEIN"/>
    <property type="match status" value="1"/>
</dbReference>
<dbReference type="PANTHER" id="PTHR41291">
    <property type="entry name" value="DNA ALKYLATION REPAIR PROTEIN"/>
    <property type="match status" value="1"/>
</dbReference>
<dbReference type="CDD" id="cd06561">
    <property type="entry name" value="AlkD_like"/>
    <property type="match status" value="1"/>
</dbReference>
<dbReference type="EMBL" id="JBHTJG010000001">
    <property type="protein sequence ID" value="MFD0944928.1"/>
    <property type="molecule type" value="Genomic_DNA"/>
</dbReference>
<dbReference type="SUPFAM" id="SSF48371">
    <property type="entry name" value="ARM repeat"/>
    <property type="match status" value="1"/>
</dbReference>
<dbReference type="InterPro" id="IPR014825">
    <property type="entry name" value="DNA_alkylation"/>
</dbReference>
<proteinExistence type="predicted"/>
<comment type="caution">
    <text evidence="1">The sequence shown here is derived from an EMBL/GenBank/DDBJ whole genome shotgun (WGS) entry which is preliminary data.</text>
</comment>
<dbReference type="Proteomes" id="UP001596977">
    <property type="component" value="Unassembled WGS sequence"/>
</dbReference>
<dbReference type="RefSeq" id="WP_264942796.1">
    <property type="nucleotide sequence ID" value="NZ_JAPDRA010000001.1"/>
</dbReference>
<accession>A0ABW3H458</accession>
<evidence type="ECO:0000313" key="2">
    <source>
        <dbReference type="Proteomes" id="UP001596977"/>
    </source>
</evidence>
<dbReference type="Gene3D" id="1.25.10.90">
    <property type="match status" value="1"/>
</dbReference>
<dbReference type="InterPro" id="IPR016024">
    <property type="entry name" value="ARM-type_fold"/>
</dbReference>